<evidence type="ECO:0000259" key="2">
    <source>
        <dbReference type="Pfam" id="PF14372"/>
    </source>
</evidence>
<evidence type="ECO:0000313" key="3">
    <source>
        <dbReference type="EMBL" id="KAF4377579.1"/>
    </source>
</evidence>
<reference evidence="3 4" key="1">
    <citation type="journal article" date="2020" name="bioRxiv">
        <title>Sequence and annotation of 42 cannabis genomes reveals extensive copy number variation in cannabinoid synthesis and pathogen resistance genes.</title>
        <authorList>
            <person name="Mckernan K.J."/>
            <person name="Helbert Y."/>
            <person name="Kane L.T."/>
            <person name="Ebling H."/>
            <person name="Zhang L."/>
            <person name="Liu B."/>
            <person name="Eaton Z."/>
            <person name="Mclaughlin S."/>
            <person name="Kingan S."/>
            <person name="Baybayan P."/>
            <person name="Concepcion G."/>
            <person name="Jordan M."/>
            <person name="Riva A."/>
            <person name="Barbazuk W."/>
            <person name="Harkins T."/>
        </authorList>
    </citation>
    <scope>NUCLEOTIDE SEQUENCE [LARGE SCALE GENOMIC DNA]</scope>
    <source>
        <strain evidence="4">cv. Jamaican Lion 4</strain>
        <tissue evidence="3">Leaf</tissue>
    </source>
</reference>
<dbReference type="Pfam" id="PF14372">
    <property type="entry name" value="hAT-like_RNase-H"/>
    <property type="match status" value="1"/>
</dbReference>
<feature type="domain" description="hAT-like transposase RNase-H fold" evidence="2">
    <location>
        <begin position="72"/>
        <end position="137"/>
    </location>
</feature>
<name>A0A7J6G677_CANSA</name>
<feature type="region of interest" description="Disordered" evidence="1">
    <location>
        <begin position="186"/>
        <end position="220"/>
    </location>
</feature>
<dbReference type="AlphaFoldDB" id="A0A7J6G677"/>
<dbReference type="InterPro" id="IPR025525">
    <property type="entry name" value="hAT-like_transposase_RNase-H"/>
</dbReference>
<gene>
    <name evidence="3" type="ORF">G4B88_006859</name>
</gene>
<feature type="region of interest" description="Disordered" evidence="1">
    <location>
        <begin position="37"/>
        <end position="63"/>
    </location>
</feature>
<feature type="compositionally biased region" description="Polar residues" evidence="1">
    <location>
        <begin position="208"/>
        <end position="220"/>
    </location>
</feature>
<organism evidence="3 4">
    <name type="scientific">Cannabis sativa</name>
    <name type="common">Hemp</name>
    <name type="synonym">Marijuana</name>
    <dbReference type="NCBI Taxonomy" id="3483"/>
    <lineage>
        <taxon>Eukaryota</taxon>
        <taxon>Viridiplantae</taxon>
        <taxon>Streptophyta</taxon>
        <taxon>Embryophyta</taxon>
        <taxon>Tracheophyta</taxon>
        <taxon>Spermatophyta</taxon>
        <taxon>Magnoliopsida</taxon>
        <taxon>eudicotyledons</taxon>
        <taxon>Gunneridae</taxon>
        <taxon>Pentapetalae</taxon>
        <taxon>rosids</taxon>
        <taxon>fabids</taxon>
        <taxon>Rosales</taxon>
        <taxon>Cannabaceae</taxon>
        <taxon>Cannabis</taxon>
    </lineage>
</organism>
<proteinExistence type="predicted"/>
<keyword evidence="4" id="KW-1185">Reference proteome</keyword>
<sequence length="220" mass="24592">MWGEHVSTTLTIEWGNLSGVGKIIIITLDTTTDSVTASSSKLKMASTGHKPRSLDEEEDPGIEHINNEETGAQDANEKYWGEIEKLNPLLLVAVLLDPRYKEPYLKVCFEMMCGDSLEASRHANNVRKILDQMYKEYYIIDSNGDMHHSSSTDLGEETQIMVEETIIHIEEALLITITREVQEEEVPTSQLSLGAPSATHHQQEVSDHNNVASDNIDNLS</sequence>
<dbReference type="EMBL" id="JAATIQ010000142">
    <property type="protein sequence ID" value="KAF4377579.1"/>
    <property type="molecule type" value="Genomic_DNA"/>
</dbReference>
<evidence type="ECO:0000313" key="4">
    <source>
        <dbReference type="Proteomes" id="UP000583929"/>
    </source>
</evidence>
<comment type="caution">
    <text evidence="3">The sequence shown here is derived from an EMBL/GenBank/DDBJ whole genome shotgun (WGS) entry which is preliminary data.</text>
</comment>
<evidence type="ECO:0000256" key="1">
    <source>
        <dbReference type="SAM" id="MobiDB-lite"/>
    </source>
</evidence>
<protein>
    <recommendedName>
        <fullName evidence="2">hAT-like transposase RNase-H fold domain-containing protein</fullName>
    </recommendedName>
</protein>
<accession>A0A7J6G677</accession>
<dbReference type="Proteomes" id="UP000583929">
    <property type="component" value="Unassembled WGS sequence"/>
</dbReference>
<dbReference type="GO" id="GO:0003677">
    <property type="term" value="F:DNA binding"/>
    <property type="evidence" value="ECO:0007669"/>
    <property type="project" value="InterPro"/>
</dbReference>